<protein>
    <submittedName>
        <fullName evidence="1">Uncharacterized protein</fullName>
    </submittedName>
</protein>
<keyword evidence="2" id="KW-1185">Reference proteome</keyword>
<dbReference type="EMBL" id="PNBA02000003">
    <property type="protein sequence ID" value="KAG6431262.1"/>
    <property type="molecule type" value="Genomic_DNA"/>
</dbReference>
<reference evidence="1" key="2">
    <citation type="submission" date="2020-08" db="EMBL/GenBank/DDBJ databases">
        <title>Plant Genome Project.</title>
        <authorList>
            <person name="Zhang R.-G."/>
        </authorList>
    </citation>
    <scope>NUCLEOTIDE SEQUENCE</scope>
    <source>
        <strain evidence="1">Huo1</strain>
        <tissue evidence="1">Leaf</tissue>
    </source>
</reference>
<proteinExistence type="predicted"/>
<evidence type="ECO:0000313" key="1">
    <source>
        <dbReference type="EMBL" id="KAG6431262.1"/>
    </source>
</evidence>
<dbReference type="InterPro" id="IPR026669">
    <property type="entry name" value="Arsenite_MeTrfase-like"/>
</dbReference>
<dbReference type="InterPro" id="IPR029063">
    <property type="entry name" value="SAM-dependent_MTases_sf"/>
</dbReference>
<gene>
    <name evidence="1" type="ORF">SASPL_109340</name>
</gene>
<dbReference type="Proteomes" id="UP000298416">
    <property type="component" value="Unassembled WGS sequence"/>
</dbReference>
<organism evidence="1">
    <name type="scientific">Salvia splendens</name>
    <name type="common">Scarlet sage</name>
    <dbReference type="NCBI Taxonomy" id="180675"/>
    <lineage>
        <taxon>Eukaryota</taxon>
        <taxon>Viridiplantae</taxon>
        <taxon>Streptophyta</taxon>
        <taxon>Embryophyta</taxon>
        <taxon>Tracheophyta</taxon>
        <taxon>Spermatophyta</taxon>
        <taxon>Magnoliopsida</taxon>
        <taxon>eudicotyledons</taxon>
        <taxon>Gunneridae</taxon>
        <taxon>Pentapetalae</taxon>
        <taxon>asterids</taxon>
        <taxon>lamiids</taxon>
        <taxon>Lamiales</taxon>
        <taxon>Lamiaceae</taxon>
        <taxon>Nepetoideae</taxon>
        <taxon>Mentheae</taxon>
        <taxon>Salviinae</taxon>
        <taxon>Salvia</taxon>
        <taxon>Salvia subgen. Calosphace</taxon>
        <taxon>core Calosphace</taxon>
    </lineage>
</organism>
<dbReference type="PANTHER" id="PTHR43675">
    <property type="entry name" value="ARSENITE METHYLTRANSFERASE"/>
    <property type="match status" value="1"/>
</dbReference>
<sequence>MSSILSKERGDYGSAEHIKAGILAANGLIRKHYTIPQNPTCMVPSFLESGAHILVTSLIEEGGEILTFEGTRKKSPLKVILRVRKPQFYWKVATGSDLGFADAYIDGDIYFHDTNEGLLNFLLLTVANAELNYYTSNLNKGRQESIKIITFSRLGVVGELLHLKLSEKQDVNILALPCPKISCNMLNRKQLKQAYSFIAHHVRMWVLSFKTARVFFSSLQWLMRNMMNGDAVKDSVRNTYSMMDVCLLLTDKYLQCCSIQTQILALGFDEKFIRTWEYYFDYAAAGFKYCIVGNYQIVFTRPGDVAAFGSVPYNLLPSVN</sequence>
<reference evidence="1" key="1">
    <citation type="submission" date="2018-01" db="EMBL/GenBank/DDBJ databases">
        <authorList>
            <person name="Mao J.F."/>
        </authorList>
    </citation>
    <scope>NUCLEOTIDE SEQUENCE</scope>
    <source>
        <strain evidence="1">Huo1</strain>
        <tissue evidence="1">Leaf</tissue>
    </source>
</reference>
<dbReference type="Gene3D" id="3.40.50.150">
    <property type="entry name" value="Vaccinia Virus protein VP39"/>
    <property type="match status" value="1"/>
</dbReference>
<accession>A0A8X9A707</accession>
<dbReference type="GO" id="GO:0008168">
    <property type="term" value="F:methyltransferase activity"/>
    <property type="evidence" value="ECO:0007669"/>
    <property type="project" value="TreeGrafter"/>
</dbReference>
<dbReference type="AlphaFoldDB" id="A0A8X9A707"/>
<dbReference type="PANTHER" id="PTHR43675:SF30">
    <property type="entry name" value="CYCLOPROPANE-FATTY-ACYL-PHOSPHOLIPID SYNTHASE"/>
    <property type="match status" value="1"/>
</dbReference>
<name>A0A8X9A707_SALSN</name>
<comment type="caution">
    <text evidence="1">The sequence shown here is derived from an EMBL/GenBank/DDBJ whole genome shotgun (WGS) entry which is preliminary data.</text>
</comment>
<evidence type="ECO:0000313" key="2">
    <source>
        <dbReference type="Proteomes" id="UP000298416"/>
    </source>
</evidence>